<dbReference type="EMBL" id="DS469508">
    <property type="protein sequence ID" value="EDO49689.1"/>
    <property type="molecule type" value="Genomic_DNA"/>
</dbReference>
<evidence type="ECO:0000256" key="2">
    <source>
        <dbReference type="ARBA" id="ARBA00022692"/>
    </source>
</evidence>
<name>A7RG00_NEMVE</name>
<evidence type="ECO:0000313" key="7">
    <source>
        <dbReference type="EMBL" id="EDO49689.1"/>
    </source>
</evidence>
<dbReference type="OMA" id="QYEQHQT"/>
<protein>
    <submittedName>
        <fullName evidence="7">Uncharacterized protein</fullName>
    </submittedName>
</protein>
<evidence type="ECO:0000256" key="5">
    <source>
        <dbReference type="SAM" id="MobiDB-lite"/>
    </source>
</evidence>
<dbReference type="CDD" id="cd12087">
    <property type="entry name" value="TM_EGFR-like"/>
    <property type="match status" value="1"/>
</dbReference>
<dbReference type="Proteomes" id="UP000001593">
    <property type="component" value="Unassembled WGS sequence"/>
</dbReference>
<sequence>MSSRYALRPDMLLNAKRRPTVFQFFLLETNMPRKASLILLVCFAIPAVFADYCSVYEKCDDGRICCNNQCVFASTCQGYRCIFDSDCNNGGYLSCCDGFCQYDCFNPVPAIVGSLVGFAILVAVISLLVYFCCRRRRATQGSVITPPQQRIITTTTTSSYNPPQPPPYQQPPGVYQGPHQPPPYCQPPPGNYSGYGAMDPRQGGAQPPMGQNFAPPPYTAEPSKNNAASVAKIAEGKFCYPYCDDNQICCNGYCTWASDCQGYSCIYDSDCAVKDYQYSLYCCDGTCQNSECFSLVGIIIGSVVGGLVVIATIVVGVAFFCFCRRPVRPNAGRVVLPSQQQRLVTSATNYNPPQPSPYQGAPYNDWYPPYQQPPPGNYSRYGTMNPRAGGEQPPMQYQTPICSNEGALFAPPPYIERDEPSKNSAPIQPSAPPM</sequence>
<keyword evidence="3 6" id="KW-1133">Transmembrane helix</keyword>
<dbReference type="InParanoid" id="A7RG00"/>
<reference evidence="7 8" key="1">
    <citation type="journal article" date="2007" name="Science">
        <title>Sea anemone genome reveals ancestral eumetazoan gene repertoire and genomic organization.</title>
        <authorList>
            <person name="Putnam N.H."/>
            <person name="Srivastava M."/>
            <person name="Hellsten U."/>
            <person name="Dirks B."/>
            <person name="Chapman J."/>
            <person name="Salamov A."/>
            <person name="Terry A."/>
            <person name="Shapiro H."/>
            <person name="Lindquist E."/>
            <person name="Kapitonov V.V."/>
            <person name="Jurka J."/>
            <person name="Genikhovich G."/>
            <person name="Grigoriev I.V."/>
            <person name="Lucas S.M."/>
            <person name="Steele R.E."/>
            <person name="Finnerty J.R."/>
            <person name="Technau U."/>
            <person name="Martindale M.Q."/>
            <person name="Rokhsar D.S."/>
        </authorList>
    </citation>
    <scope>NUCLEOTIDE SEQUENCE [LARGE SCALE GENOMIC DNA]</scope>
    <source>
        <strain evidence="8">CH2 X CH6</strain>
    </source>
</reference>
<keyword evidence="2 6" id="KW-0812">Transmembrane</keyword>
<feature type="region of interest" description="Disordered" evidence="5">
    <location>
        <begin position="408"/>
        <end position="434"/>
    </location>
</feature>
<evidence type="ECO:0000256" key="1">
    <source>
        <dbReference type="ARBA" id="ARBA00004370"/>
    </source>
</evidence>
<evidence type="ECO:0000313" key="8">
    <source>
        <dbReference type="Proteomes" id="UP000001593"/>
    </source>
</evidence>
<evidence type="ECO:0000256" key="4">
    <source>
        <dbReference type="ARBA" id="ARBA00023136"/>
    </source>
</evidence>
<dbReference type="AlphaFoldDB" id="A7RG00"/>
<dbReference type="GO" id="GO:0016020">
    <property type="term" value="C:membrane"/>
    <property type="evidence" value="ECO:0007669"/>
    <property type="project" value="UniProtKB-SubCell"/>
</dbReference>
<evidence type="ECO:0000256" key="6">
    <source>
        <dbReference type="SAM" id="Phobius"/>
    </source>
</evidence>
<evidence type="ECO:0000256" key="3">
    <source>
        <dbReference type="ARBA" id="ARBA00022989"/>
    </source>
</evidence>
<keyword evidence="4 6" id="KW-0472">Membrane</keyword>
<gene>
    <name evidence="7" type="ORF">NEMVEDRAFT_v1g237974</name>
</gene>
<dbReference type="InterPro" id="IPR026910">
    <property type="entry name" value="Shisa"/>
</dbReference>
<keyword evidence="8" id="KW-1185">Reference proteome</keyword>
<dbReference type="HOGENOM" id="CLU_632082_0_0_1"/>
<feature type="transmembrane region" description="Helical" evidence="6">
    <location>
        <begin position="111"/>
        <end position="133"/>
    </location>
</feature>
<dbReference type="PANTHER" id="PTHR31395:SF23">
    <property type="entry name" value="GEO05642P1"/>
    <property type="match status" value="1"/>
</dbReference>
<feature type="transmembrane region" description="Helical" evidence="6">
    <location>
        <begin position="295"/>
        <end position="320"/>
    </location>
</feature>
<comment type="subcellular location">
    <subcellularLocation>
        <location evidence="1">Membrane</location>
    </subcellularLocation>
</comment>
<organism evidence="7 8">
    <name type="scientific">Nematostella vectensis</name>
    <name type="common">Starlet sea anemone</name>
    <dbReference type="NCBI Taxonomy" id="45351"/>
    <lineage>
        <taxon>Eukaryota</taxon>
        <taxon>Metazoa</taxon>
        <taxon>Cnidaria</taxon>
        <taxon>Anthozoa</taxon>
        <taxon>Hexacorallia</taxon>
        <taxon>Actiniaria</taxon>
        <taxon>Edwardsiidae</taxon>
        <taxon>Nematostella</taxon>
    </lineage>
</organism>
<accession>A7RG00</accession>
<proteinExistence type="predicted"/>
<dbReference type="PANTHER" id="PTHR31395">
    <property type="entry name" value="SHISA"/>
    <property type="match status" value="1"/>
</dbReference>